<dbReference type="VEuPathDB" id="VectorBase:AMIN000208"/>
<evidence type="ECO:0000313" key="2">
    <source>
        <dbReference type="Proteomes" id="UP000075920"/>
    </source>
</evidence>
<dbReference type="AlphaFoldDB" id="A0A182VQ79"/>
<accession>A0A182VQ79</accession>
<keyword evidence="2" id="KW-1185">Reference proteome</keyword>
<evidence type="ECO:0000313" key="1">
    <source>
        <dbReference type="EnsemblMetazoa" id="AMIN000208-PA"/>
    </source>
</evidence>
<dbReference type="EnsemblMetazoa" id="AMIN000208-RA">
    <property type="protein sequence ID" value="AMIN000208-PA"/>
    <property type="gene ID" value="AMIN000208"/>
</dbReference>
<dbReference type="Proteomes" id="UP000075920">
    <property type="component" value="Unassembled WGS sequence"/>
</dbReference>
<reference evidence="2" key="1">
    <citation type="submission" date="2013-03" db="EMBL/GenBank/DDBJ databases">
        <title>The Genome Sequence of Anopheles minimus MINIMUS1.</title>
        <authorList>
            <consortium name="The Broad Institute Genomics Platform"/>
            <person name="Neafsey D.E."/>
            <person name="Walton C."/>
            <person name="Walker B."/>
            <person name="Young S.K."/>
            <person name="Zeng Q."/>
            <person name="Gargeya S."/>
            <person name="Fitzgerald M."/>
            <person name="Haas B."/>
            <person name="Abouelleil A."/>
            <person name="Allen A.W."/>
            <person name="Alvarado L."/>
            <person name="Arachchi H.M."/>
            <person name="Berlin A.M."/>
            <person name="Chapman S.B."/>
            <person name="Gainer-Dewar J."/>
            <person name="Goldberg J."/>
            <person name="Griggs A."/>
            <person name="Gujja S."/>
            <person name="Hansen M."/>
            <person name="Howarth C."/>
            <person name="Imamovic A."/>
            <person name="Ireland A."/>
            <person name="Larimer J."/>
            <person name="McCowan C."/>
            <person name="Murphy C."/>
            <person name="Pearson M."/>
            <person name="Poon T.W."/>
            <person name="Priest M."/>
            <person name="Roberts A."/>
            <person name="Saif S."/>
            <person name="Shea T."/>
            <person name="Sisk P."/>
            <person name="Sykes S."/>
            <person name="Wortman J."/>
            <person name="Nusbaum C."/>
            <person name="Birren B."/>
        </authorList>
    </citation>
    <scope>NUCLEOTIDE SEQUENCE [LARGE SCALE GENOMIC DNA]</scope>
    <source>
        <strain evidence="2">MINIMUS1</strain>
    </source>
</reference>
<protein>
    <submittedName>
        <fullName evidence="1">Uncharacterized protein</fullName>
    </submittedName>
</protein>
<proteinExistence type="predicted"/>
<sequence>MRRSVCRISRSSRSTVDTTCLSKELRLLLLAKGTMRKPHKLRKAKVPKAAESPPIATTGIAVVIETEESVMTEQMKANLLEIERLQKTIAKVQEEALENNGSWSV</sequence>
<reference evidence="1" key="2">
    <citation type="submission" date="2020-05" db="UniProtKB">
        <authorList>
            <consortium name="EnsemblMetazoa"/>
        </authorList>
    </citation>
    <scope>IDENTIFICATION</scope>
    <source>
        <strain evidence="1">MINIMUS1</strain>
    </source>
</reference>
<name>A0A182VQ79_9DIPT</name>
<organism evidence="1 2">
    <name type="scientific">Anopheles minimus</name>
    <dbReference type="NCBI Taxonomy" id="112268"/>
    <lineage>
        <taxon>Eukaryota</taxon>
        <taxon>Metazoa</taxon>
        <taxon>Ecdysozoa</taxon>
        <taxon>Arthropoda</taxon>
        <taxon>Hexapoda</taxon>
        <taxon>Insecta</taxon>
        <taxon>Pterygota</taxon>
        <taxon>Neoptera</taxon>
        <taxon>Endopterygota</taxon>
        <taxon>Diptera</taxon>
        <taxon>Nematocera</taxon>
        <taxon>Culicoidea</taxon>
        <taxon>Culicidae</taxon>
        <taxon>Anophelinae</taxon>
        <taxon>Anopheles</taxon>
    </lineage>
</organism>